<evidence type="ECO:0000313" key="2">
    <source>
        <dbReference type="Proteomes" id="UP000696280"/>
    </source>
</evidence>
<dbReference type="EMBL" id="CAJVRL010000001">
    <property type="protein sequence ID" value="CAG8948739.1"/>
    <property type="molecule type" value="Genomic_DNA"/>
</dbReference>
<gene>
    <name evidence="1" type="ORF">HYFRA_00001860</name>
</gene>
<dbReference type="Pfam" id="PF14441">
    <property type="entry name" value="OTT_1508_deam"/>
    <property type="match status" value="1"/>
</dbReference>
<accession>A0A9N9PE65</accession>
<reference evidence="1" key="1">
    <citation type="submission" date="2021-07" db="EMBL/GenBank/DDBJ databases">
        <authorList>
            <person name="Durling M."/>
        </authorList>
    </citation>
    <scope>NUCLEOTIDE SEQUENCE</scope>
</reference>
<comment type="caution">
    <text evidence="1">The sequence shown here is derived from an EMBL/GenBank/DDBJ whole genome shotgun (WGS) entry which is preliminary data.</text>
</comment>
<name>A0A9N9PE65_9HELO</name>
<dbReference type="Proteomes" id="UP000696280">
    <property type="component" value="Unassembled WGS sequence"/>
</dbReference>
<dbReference type="InterPro" id="IPR027796">
    <property type="entry name" value="OTT_1508_deam-like"/>
</dbReference>
<sequence length="507" mass="58229">MSSPMSTGVQEKIPQLSYYELETCYKFILGQELGHKTRNADDLLQKACTDPFKRKFLDRVAQLFSNNKGGKHVTATALVQRNTGIFEMFVARNKGFQNNADEDVKDFQFARRLQESLRRLSRPTIAMRQQQKIERTLWNRMVAFYIPRLQAYHKAFDKSLPTQWRLIMSCMSNADISDDLRDDLVNLHRLTKPETAVEKHGLEFVDTCNRIYRGTNDDTMKHCLAPPEDWMRIRSLIGYIGRLRECHRIIIHAAKRLSLSNLEIKLLSAPPQEARPERKYDFIGYLQELGVLGSWTTQSATDLYRQDSFIVFLRRLFVGRKHSFFNRKTIDEMFEAVWGRGTMDVHAEIQLVLHLSELGITEPGYIGCSKYSCVTCYRYMHAHGQFTTIGCHQRLFNMIPIPANKLQMSEIAASFWRIQDELANHLRTVVASKLPEGVRGGDIAIASSNSILPVANLEGTTRHPRRNISFSSQSTIGDSFPFENLEYEVEDEGYISNSTNAASHLEV</sequence>
<evidence type="ECO:0000313" key="1">
    <source>
        <dbReference type="EMBL" id="CAG8948739.1"/>
    </source>
</evidence>
<keyword evidence="2" id="KW-1185">Reference proteome</keyword>
<organism evidence="1 2">
    <name type="scientific">Hymenoscyphus fraxineus</name>
    <dbReference type="NCBI Taxonomy" id="746836"/>
    <lineage>
        <taxon>Eukaryota</taxon>
        <taxon>Fungi</taxon>
        <taxon>Dikarya</taxon>
        <taxon>Ascomycota</taxon>
        <taxon>Pezizomycotina</taxon>
        <taxon>Leotiomycetes</taxon>
        <taxon>Helotiales</taxon>
        <taxon>Helotiaceae</taxon>
        <taxon>Hymenoscyphus</taxon>
    </lineage>
</organism>
<dbReference type="OrthoDB" id="4851849at2759"/>
<proteinExistence type="predicted"/>
<dbReference type="AlphaFoldDB" id="A0A9N9PE65"/>
<protein>
    <submittedName>
        <fullName evidence="1">Uncharacterized protein</fullName>
    </submittedName>
</protein>